<keyword evidence="2" id="KW-0328">Glycosyltransferase</keyword>
<dbReference type="PANTHER" id="PTHR43685:SF5">
    <property type="entry name" value="GLYCOSYLTRANSFERASE EPSE-RELATED"/>
    <property type="match status" value="1"/>
</dbReference>
<keyword evidence="4" id="KW-0472">Membrane</keyword>
<feature type="domain" description="Glycosyltransferase 2-like" evidence="5">
    <location>
        <begin position="8"/>
        <end position="137"/>
    </location>
</feature>
<reference evidence="6" key="1">
    <citation type="submission" date="2020-08" db="EMBL/GenBank/DDBJ databases">
        <title>Genome public.</title>
        <authorList>
            <person name="Liu C."/>
            <person name="Sun Q."/>
        </authorList>
    </citation>
    <scope>NUCLEOTIDE SEQUENCE</scope>
    <source>
        <strain evidence="6">NSJ-32</strain>
    </source>
</reference>
<dbReference type="Pfam" id="PF00535">
    <property type="entry name" value="Glycos_transf_2"/>
    <property type="match status" value="1"/>
</dbReference>
<dbReference type="InterPro" id="IPR029044">
    <property type="entry name" value="Nucleotide-diphossugar_trans"/>
</dbReference>
<comment type="caution">
    <text evidence="6">The sequence shown here is derived from an EMBL/GenBank/DDBJ whole genome shotgun (WGS) entry which is preliminary data.</text>
</comment>
<evidence type="ECO:0000313" key="7">
    <source>
        <dbReference type="Proteomes" id="UP000657006"/>
    </source>
</evidence>
<keyword evidence="4" id="KW-0812">Transmembrane</keyword>
<organism evidence="6 7">
    <name type="scientific">Bianquea renquensis</name>
    <dbReference type="NCBI Taxonomy" id="2763661"/>
    <lineage>
        <taxon>Bacteria</taxon>
        <taxon>Bacillati</taxon>
        <taxon>Bacillota</taxon>
        <taxon>Clostridia</taxon>
        <taxon>Eubacteriales</taxon>
        <taxon>Bianqueaceae</taxon>
        <taxon>Bianquea</taxon>
    </lineage>
</organism>
<dbReference type="Gene3D" id="3.90.550.10">
    <property type="entry name" value="Spore Coat Polysaccharide Biosynthesis Protein SpsA, Chain A"/>
    <property type="match status" value="1"/>
</dbReference>
<dbReference type="Proteomes" id="UP000657006">
    <property type="component" value="Unassembled WGS sequence"/>
</dbReference>
<dbReference type="InterPro" id="IPR001173">
    <property type="entry name" value="Glyco_trans_2-like"/>
</dbReference>
<evidence type="ECO:0000256" key="2">
    <source>
        <dbReference type="ARBA" id="ARBA00022676"/>
    </source>
</evidence>
<sequence>MKNKIQISVIMGVFNPADKNRFFGAIDSIIRQSFQDWELILYDDGSEEPYRRVIAEAANLDTRIRLFGGTHNRGLAYALNECIRHARGTYIARMDDDDISRADRLERQYRYLETHPQYQWTGSNAELIDSQGVWGYQTMPEIPKARDFLLNSPYIHPSVMIRKECLTQHGGYSTSKEILQCEDYELFMRLYGNGCRGYNIQEALLQYWEDFASYRKRTYRRRIREMKLRRKGFQMLGILDRTTVYYVLKPLLVGAVPAPVHHYIRKKTKRKQRKM</sequence>
<feature type="transmembrane region" description="Helical" evidence="4">
    <location>
        <begin position="244"/>
        <end position="264"/>
    </location>
</feature>
<comment type="similarity">
    <text evidence="1">Belongs to the glycosyltransferase 2 family.</text>
</comment>
<name>A0A926DXD8_9FIRM</name>
<keyword evidence="4" id="KW-1133">Transmembrane helix</keyword>
<evidence type="ECO:0000256" key="4">
    <source>
        <dbReference type="SAM" id="Phobius"/>
    </source>
</evidence>
<dbReference type="GO" id="GO:0016757">
    <property type="term" value="F:glycosyltransferase activity"/>
    <property type="evidence" value="ECO:0007669"/>
    <property type="project" value="UniProtKB-KW"/>
</dbReference>
<evidence type="ECO:0000313" key="6">
    <source>
        <dbReference type="EMBL" id="MBC8544965.1"/>
    </source>
</evidence>
<protein>
    <submittedName>
        <fullName evidence="6">Glycosyltransferase</fullName>
    </submittedName>
</protein>
<gene>
    <name evidence="6" type="ORF">H8730_15590</name>
</gene>
<keyword evidence="3" id="KW-0808">Transferase</keyword>
<accession>A0A926DXD8</accession>
<dbReference type="EMBL" id="JACRSQ010000038">
    <property type="protein sequence ID" value="MBC8544965.1"/>
    <property type="molecule type" value="Genomic_DNA"/>
</dbReference>
<dbReference type="RefSeq" id="WP_177716573.1">
    <property type="nucleotide sequence ID" value="NZ_JACRSQ010000038.1"/>
</dbReference>
<dbReference type="InterPro" id="IPR050834">
    <property type="entry name" value="Glycosyltransf_2"/>
</dbReference>
<evidence type="ECO:0000256" key="1">
    <source>
        <dbReference type="ARBA" id="ARBA00006739"/>
    </source>
</evidence>
<proteinExistence type="inferred from homology"/>
<dbReference type="AlphaFoldDB" id="A0A926DXD8"/>
<keyword evidence="7" id="KW-1185">Reference proteome</keyword>
<evidence type="ECO:0000256" key="3">
    <source>
        <dbReference type="ARBA" id="ARBA00022679"/>
    </source>
</evidence>
<dbReference type="PANTHER" id="PTHR43685">
    <property type="entry name" value="GLYCOSYLTRANSFERASE"/>
    <property type="match status" value="1"/>
</dbReference>
<evidence type="ECO:0000259" key="5">
    <source>
        <dbReference type="Pfam" id="PF00535"/>
    </source>
</evidence>
<dbReference type="SUPFAM" id="SSF53448">
    <property type="entry name" value="Nucleotide-diphospho-sugar transferases"/>
    <property type="match status" value="1"/>
</dbReference>